<sequence length="344" mass="36630">MSSPRPNALIFGLGGIGGIYAAILALSGKCDVHVVARSNYAAVKERGLRLVSGKFGNHDSIKFAGVFRDCAEAAASGKTFDYVLCANKALLDAKPSLSDQLSPLISAPTSIVLLQNGVGGEAPLHASFPQNTIISAVVWTGGKVLPEQDGVAGVEQFNREGLTIGVDYRSDEPSERAEEDAKLERLVEVLKAGGGDCTVTKDIQSERWIKVIWNCCWNALTTVTRGRTGPLFDSSPYALPLCHTVMDEVTAVARAKGLSIPEGTTEKLIKQCTDVAGLGLPSSMMVDCFAGRPMEVESILGTPVREGDRLGVKVPTLLTLYTIVKALDYGNSHPDTQIDGQRIN</sequence>
<gene>
    <name evidence="7" type="ORF">BCR39DRAFT_589082</name>
</gene>
<reference evidence="7 8" key="1">
    <citation type="submission" date="2016-07" db="EMBL/GenBank/DDBJ databases">
        <title>Pervasive Adenine N6-methylation of Active Genes in Fungi.</title>
        <authorList>
            <consortium name="DOE Joint Genome Institute"/>
            <person name="Mondo S.J."/>
            <person name="Dannebaum R.O."/>
            <person name="Kuo R.C."/>
            <person name="Labutti K."/>
            <person name="Haridas S."/>
            <person name="Kuo A."/>
            <person name="Salamov A."/>
            <person name="Ahrendt S.R."/>
            <person name="Lipzen A."/>
            <person name="Sullivan W."/>
            <person name="Andreopoulos W.B."/>
            <person name="Clum A."/>
            <person name="Lindquist E."/>
            <person name="Daum C."/>
            <person name="Ramamoorthy G.K."/>
            <person name="Gryganskyi A."/>
            <person name="Culley D."/>
            <person name="Magnuson J.K."/>
            <person name="James T.Y."/>
            <person name="O'Malley M.A."/>
            <person name="Stajich J.E."/>
            <person name="Spatafora J.W."/>
            <person name="Visel A."/>
            <person name="Grigoriev I.V."/>
        </authorList>
    </citation>
    <scope>NUCLEOTIDE SEQUENCE [LARGE SCALE GENOMIC DNA]</scope>
    <source>
        <strain evidence="7 8">68-887.2</strain>
    </source>
</reference>
<evidence type="ECO:0000256" key="2">
    <source>
        <dbReference type="ARBA" id="ARBA00022857"/>
    </source>
</evidence>
<dbReference type="InterPro" id="IPR036291">
    <property type="entry name" value="NAD(P)-bd_dom_sf"/>
</dbReference>
<feature type="domain" description="Ketopantoate reductase N-terminal" evidence="5">
    <location>
        <begin position="9"/>
        <end position="144"/>
    </location>
</feature>
<dbReference type="STRING" id="71784.A0A1Y2AYS8"/>
<accession>A0A1Y2AYS8</accession>
<dbReference type="Gene3D" id="1.10.1040.10">
    <property type="entry name" value="N-(1-d-carboxylethyl)-l-norvaline Dehydrogenase, domain 2"/>
    <property type="match status" value="1"/>
</dbReference>
<dbReference type="FunFam" id="1.10.1040.10:FF:000017">
    <property type="entry name" value="2-dehydropantoate 2-reductase"/>
    <property type="match status" value="1"/>
</dbReference>
<evidence type="ECO:0000259" key="5">
    <source>
        <dbReference type="Pfam" id="PF02558"/>
    </source>
</evidence>
<dbReference type="InterPro" id="IPR003710">
    <property type="entry name" value="ApbA"/>
</dbReference>
<evidence type="ECO:0000313" key="8">
    <source>
        <dbReference type="Proteomes" id="UP000193986"/>
    </source>
</evidence>
<dbReference type="InterPro" id="IPR013752">
    <property type="entry name" value="KPA_reductase"/>
</dbReference>
<keyword evidence="3 4" id="KW-0560">Oxidoreductase</keyword>
<dbReference type="AlphaFoldDB" id="A0A1Y2AYS8"/>
<evidence type="ECO:0000256" key="4">
    <source>
        <dbReference type="RuleBase" id="RU362068"/>
    </source>
</evidence>
<keyword evidence="8" id="KW-1185">Reference proteome</keyword>
<dbReference type="SUPFAM" id="SSF48179">
    <property type="entry name" value="6-phosphogluconate dehydrogenase C-terminal domain-like"/>
    <property type="match status" value="1"/>
</dbReference>
<comment type="caution">
    <text evidence="7">The sequence shown here is derived from an EMBL/GenBank/DDBJ whole genome shotgun (WGS) entry which is preliminary data.</text>
</comment>
<dbReference type="InterPro" id="IPR008927">
    <property type="entry name" value="6-PGluconate_DH-like_C_sf"/>
</dbReference>
<dbReference type="FunCoup" id="A0A1Y2AYS8">
    <property type="interactions" value="229"/>
</dbReference>
<evidence type="ECO:0000259" key="6">
    <source>
        <dbReference type="Pfam" id="PF08546"/>
    </source>
</evidence>
<organism evidence="7 8">
    <name type="scientific">Naematelia encephala</name>
    <dbReference type="NCBI Taxonomy" id="71784"/>
    <lineage>
        <taxon>Eukaryota</taxon>
        <taxon>Fungi</taxon>
        <taxon>Dikarya</taxon>
        <taxon>Basidiomycota</taxon>
        <taxon>Agaricomycotina</taxon>
        <taxon>Tremellomycetes</taxon>
        <taxon>Tremellales</taxon>
        <taxon>Naemateliaceae</taxon>
        <taxon>Naematelia</taxon>
    </lineage>
</organism>
<dbReference type="GO" id="GO:0008677">
    <property type="term" value="F:2-dehydropantoate 2-reductase activity"/>
    <property type="evidence" value="ECO:0007669"/>
    <property type="project" value="UniProtKB-EC"/>
</dbReference>
<dbReference type="Pfam" id="PF02558">
    <property type="entry name" value="ApbA"/>
    <property type="match status" value="1"/>
</dbReference>
<evidence type="ECO:0000256" key="3">
    <source>
        <dbReference type="ARBA" id="ARBA00023002"/>
    </source>
</evidence>
<comment type="similarity">
    <text evidence="1 4">Belongs to the ketopantoate reductase family.</text>
</comment>
<dbReference type="OrthoDB" id="3609at2759"/>
<name>A0A1Y2AYS8_9TREE</name>
<dbReference type="Proteomes" id="UP000193986">
    <property type="component" value="Unassembled WGS sequence"/>
</dbReference>
<dbReference type="PANTHER" id="PTHR21708">
    <property type="entry name" value="PROBABLE 2-DEHYDROPANTOATE 2-REDUCTASE"/>
    <property type="match status" value="1"/>
</dbReference>
<dbReference type="PANTHER" id="PTHR21708:SF30">
    <property type="entry name" value="2-DEHYDROPANTOATE 2-REDUCTASE-RELATED"/>
    <property type="match status" value="1"/>
</dbReference>
<dbReference type="InterPro" id="IPR051402">
    <property type="entry name" value="KPR-Related"/>
</dbReference>
<dbReference type="EMBL" id="MCFC01000037">
    <property type="protein sequence ID" value="ORY27624.1"/>
    <property type="molecule type" value="Genomic_DNA"/>
</dbReference>
<dbReference type="SUPFAM" id="SSF51735">
    <property type="entry name" value="NAD(P)-binding Rossmann-fold domains"/>
    <property type="match status" value="1"/>
</dbReference>
<dbReference type="InParanoid" id="A0A1Y2AYS8"/>
<dbReference type="Pfam" id="PF08546">
    <property type="entry name" value="ApbA_C"/>
    <property type="match status" value="1"/>
</dbReference>
<proteinExistence type="inferred from homology"/>
<dbReference type="Gene3D" id="3.40.50.720">
    <property type="entry name" value="NAD(P)-binding Rossmann-like Domain"/>
    <property type="match status" value="1"/>
</dbReference>
<dbReference type="InterPro" id="IPR013332">
    <property type="entry name" value="KPR_N"/>
</dbReference>
<evidence type="ECO:0000313" key="7">
    <source>
        <dbReference type="EMBL" id="ORY27624.1"/>
    </source>
</evidence>
<evidence type="ECO:0000256" key="1">
    <source>
        <dbReference type="ARBA" id="ARBA00007870"/>
    </source>
</evidence>
<dbReference type="GO" id="GO:0005737">
    <property type="term" value="C:cytoplasm"/>
    <property type="evidence" value="ECO:0007669"/>
    <property type="project" value="TreeGrafter"/>
</dbReference>
<comment type="function">
    <text evidence="4">Catalyzes the NADPH-dependent reduction of ketopantoate into pantoic acid.</text>
</comment>
<dbReference type="GO" id="GO:0015940">
    <property type="term" value="P:pantothenate biosynthetic process"/>
    <property type="evidence" value="ECO:0007669"/>
    <property type="project" value="InterPro"/>
</dbReference>
<keyword evidence="2 4" id="KW-0521">NADP</keyword>
<dbReference type="EC" id="1.1.1.169" evidence="4"/>
<protein>
    <recommendedName>
        <fullName evidence="4">2-dehydropantoate 2-reductase</fullName>
        <ecNumber evidence="4">1.1.1.169</ecNumber>
    </recommendedName>
    <alternativeName>
        <fullName evidence="4">Ketopantoate reductase</fullName>
    </alternativeName>
</protein>
<comment type="catalytic activity">
    <reaction evidence="4">
        <text>(R)-pantoate + NADP(+) = 2-dehydropantoate + NADPH + H(+)</text>
        <dbReference type="Rhea" id="RHEA:16233"/>
        <dbReference type="ChEBI" id="CHEBI:11561"/>
        <dbReference type="ChEBI" id="CHEBI:15378"/>
        <dbReference type="ChEBI" id="CHEBI:15980"/>
        <dbReference type="ChEBI" id="CHEBI:57783"/>
        <dbReference type="ChEBI" id="CHEBI:58349"/>
        <dbReference type="EC" id="1.1.1.169"/>
    </reaction>
</comment>
<dbReference type="NCBIfam" id="TIGR00745">
    <property type="entry name" value="apbA_panE"/>
    <property type="match status" value="1"/>
</dbReference>
<dbReference type="InterPro" id="IPR013328">
    <property type="entry name" value="6PGD_dom2"/>
</dbReference>
<feature type="domain" description="Ketopantoate reductase C-terminal" evidence="6">
    <location>
        <begin position="202"/>
        <end position="327"/>
    </location>
</feature>